<keyword evidence="4" id="KW-0804">Transcription</keyword>
<organism evidence="6 7">
    <name type="scientific">Sphingomonas liriopis</name>
    <dbReference type="NCBI Taxonomy" id="2949094"/>
    <lineage>
        <taxon>Bacteria</taxon>
        <taxon>Pseudomonadati</taxon>
        <taxon>Pseudomonadota</taxon>
        <taxon>Alphaproteobacteria</taxon>
        <taxon>Sphingomonadales</taxon>
        <taxon>Sphingomonadaceae</taxon>
        <taxon>Sphingomonas</taxon>
    </lineage>
</organism>
<evidence type="ECO:0000256" key="1">
    <source>
        <dbReference type="ARBA" id="ARBA00009437"/>
    </source>
</evidence>
<dbReference type="Gene3D" id="1.10.10.10">
    <property type="entry name" value="Winged helix-like DNA-binding domain superfamily/Winged helix DNA-binding domain"/>
    <property type="match status" value="1"/>
</dbReference>
<dbReference type="PRINTS" id="PR00039">
    <property type="entry name" value="HTHLYSR"/>
</dbReference>
<evidence type="ECO:0000256" key="3">
    <source>
        <dbReference type="ARBA" id="ARBA00023125"/>
    </source>
</evidence>
<dbReference type="PANTHER" id="PTHR30126">
    <property type="entry name" value="HTH-TYPE TRANSCRIPTIONAL REGULATOR"/>
    <property type="match status" value="1"/>
</dbReference>
<protein>
    <submittedName>
        <fullName evidence="6">LysR substrate-binding domain-containing protein</fullName>
    </submittedName>
</protein>
<evidence type="ECO:0000313" key="6">
    <source>
        <dbReference type="EMBL" id="MCP3736298.1"/>
    </source>
</evidence>
<dbReference type="Pfam" id="PF03466">
    <property type="entry name" value="LysR_substrate"/>
    <property type="match status" value="1"/>
</dbReference>
<name>A0A9X2HSB7_9SPHN</name>
<dbReference type="Proteomes" id="UP001139486">
    <property type="component" value="Unassembled WGS sequence"/>
</dbReference>
<dbReference type="InterPro" id="IPR036388">
    <property type="entry name" value="WH-like_DNA-bd_sf"/>
</dbReference>
<dbReference type="GO" id="GO:0003700">
    <property type="term" value="F:DNA-binding transcription factor activity"/>
    <property type="evidence" value="ECO:0007669"/>
    <property type="project" value="InterPro"/>
</dbReference>
<dbReference type="FunFam" id="1.10.10.10:FF:000001">
    <property type="entry name" value="LysR family transcriptional regulator"/>
    <property type="match status" value="1"/>
</dbReference>
<dbReference type="CDD" id="cd08420">
    <property type="entry name" value="PBP2_CysL_like"/>
    <property type="match status" value="1"/>
</dbReference>
<keyword evidence="3" id="KW-0238">DNA-binding</keyword>
<keyword evidence="7" id="KW-1185">Reference proteome</keyword>
<dbReference type="Pfam" id="PF00126">
    <property type="entry name" value="HTH_1"/>
    <property type="match status" value="1"/>
</dbReference>
<gene>
    <name evidence="6" type="ORF">M9979_15625</name>
</gene>
<dbReference type="InterPro" id="IPR036390">
    <property type="entry name" value="WH_DNA-bd_sf"/>
</dbReference>
<keyword evidence="2" id="KW-0805">Transcription regulation</keyword>
<comment type="caution">
    <text evidence="6">The sequence shown here is derived from an EMBL/GenBank/DDBJ whole genome shotgun (WGS) entry which is preliminary data.</text>
</comment>
<evidence type="ECO:0000256" key="4">
    <source>
        <dbReference type="ARBA" id="ARBA00023163"/>
    </source>
</evidence>
<evidence type="ECO:0000313" key="7">
    <source>
        <dbReference type="Proteomes" id="UP001139486"/>
    </source>
</evidence>
<dbReference type="PANTHER" id="PTHR30126:SF39">
    <property type="entry name" value="HTH-TYPE TRANSCRIPTIONAL REGULATOR CYSL"/>
    <property type="match status" value="1"/>
</dbReference>
<dbReference type="AlphaFoldDB" id="A0A9X2HSB7"/>
<dbReference type="SUPFAM" id="SSF53850">
    <property type="entry name" value="Periplasmic binding protein-like II"/>
    <property type="match status" value="1"/>
</dbReference>
<dbReference type="Gene3D" id="3.40.190.290">
    <property type="match status" value="1"/>
</dbReference>
<feature type="domain" description="HTH lysR-type" evidence="5">
    <location>
        <begin position="1"/>
        <end position="58"/>
    </location>
</feature>
<dbReference type="PROSITE" id="PS50931">
    <property type="entry name" value="HTH_LYSR"/>
    <property type="match status" value="1"/>
</dbReference>
<evidence type="ECO:0000256" key="2">
    <source>
        <dbReference type="ARBA" id="ARBA00023015"/>
    </source>
</evidence>
<dbReference type="InterPro" id="IPR005119">
    <property type="entry name" value="LysR_subst-bd"/>
</dbReference>
<proteinExistence type="inferred from homology"/>
<reference evidence="6" key="1">
    <citation type="submission" date="2022-05" db="EMBL/GenBank/DDBJ databases">
        <title>Sphingomonas sp. strain RP10 Genome sequencing and assembly.</title>
        <authorList>
            <person name="Kim I."/>
        </authorList>
    </citation>
    <scope>NUCLEOTIDE SEQUENCE</scope>
    <source>
        <strain evidence="6">RP10</strain>
    </source>
</reference>
<dbReference type="SUPFAM" id="SSF46785">
    <property type="entry name" value="Winged helix' DNA-binding domain"/>
    <property type="match status" value="1"/>
</dbReference>
<dbReference type="EMBL" id="JAMLDY010000023">
    <property type="protein sequence ID" value="MCP3736298.1"/>
    <property type="molecule type" value="Genomic_DNA"/>
</dbReference>
<accession>A0A9X2HSB7</accession>
<comment type="similarity">
    <text evidence="1">Belongs to the LysR transcriptional regulatory family.</text>
</comment>
<sequence>MTLEQLRIFVGVAEREHVTKAAEALNVTQSAASGAVAALEARYGVPLFHRVGRGIQLTEAGRGFLEEARAVLGRAAHAETMLADYAGLARGSLRIVASQTIASYWLPAKLAAFHERHPQIAVELAIDNTEGAAAQVLSGAAELGFVEGEVDEPALAHWNVGYDPMVLVGREDAGRVDDEDWLRAARWIVREQGSGTRSTFEDVLRTRGFDPAQLTIAMTLPSNEAVRTAVEAGAGVAVLSRLVVARALKAGDLVELPLGLPDRAFHALRHKERYRTRAADALTDLIKEQVA</sequence>
<dbReference type="GO" id="GO:0000976">
    <property type="term" value="F:transcription cis-regulatory region binding"/>
    <property type="evidence" value="ECO:0007669"/>
    <property type="project" value="TreeGrafter"/>
</dbReference>
<dbReference type="RefSeq" id="WP_254290286.1">
    <property type="nucleotide sequence ID" value="NZ_JAMLDY010000023.1"/>
</dbReference>
<dbReference type="InterPro" id="IPR000847">
    <property type="entry name" value="LysR_HTH_N"/>
</dbReference>
<evidence type="ECO:0000259" key="5">
    <source>
        <dbReference type="PROSITE" id="PS50931"/>
    </source>
</evidence>